<dbReference type="EMBL" id="CP000891">
    <property type="protein sequence ID" value="ABX51411.1"/>
    <property type="molecule type" value="Genomic_DNA"/>
</dbReference>
<feature type="signal peptide" evidence="1">
    <location>
        <begin position="1"/>
        <end position="28"/>
    </location>
</feature>
<sequence length="194" mass="21758" precursor="true">MPLKIDRLNLMLGLAIVLSVFSSSSVMAAKVSFKEFCPQFVGQWAGDAAKAGEIPRKVAVTGFCSHDQRQLILSVSIGTRAPFSETWWFREEGDQVLLTYYDGVAEDKQQVFSLYRQNGDYSLLGEGVVNARPALIQLLFDAQTQTQTQTQTQAQAQNQAGGWQWTQNIQYLDDDIDRYQLFRGIEMTPVAPSH</sequence>
<evidence type="ECO:0000256" key="1">
    <source>
        <dbReference type="SAM" id="SignalP"/>
    </source>
</evidence>
<gene>
    <name evidence="2" type="ordered locus">Sbal195_4253</name>
</gene>
<dbReference type="KEGG" id="sbn:Sbal195_4253"/>
<feature type="chain" id="PRO_5002736892" evidence="1">
    <location>
        <begin position="29"/>
        <end position="194"/>
    </location>
</feature>
<evidence type="ECO:0000313" key="2">
    <source>
        <dbReference type="EMBL" id="ABX51411.1"/>
    </source>
</evidence>
<proteinExistence type="predicted"/>
<keyword evidence="1" id="KW-0732">Signal</keyword>
<protein>
    <submittedName>
        <fullName evidence="2">Uncharacterized protein</fullName>
    </submittedName>
</protein>
<reference evidence="2 3" key="1">
    <citation type="submission" date="2007-11" db="EMBL/GenBank/DDBJ databases">
        <title>Complete sequence of chromosome of Shewanella baltica OS195.</title>
        <authorList>
            <consortium name="US DOE Joint Genome Institute"/>
            <person name="Copeland A."/>
            <person name="Lucas S."/>
            <person name="Lapidus A."/>
            <person name="Barry K."/>
            <person name="Glavina del Rio T."/>
            <person name="Dalin E."/>
            <person name="Tice H."/>
            <person name="Pitluck S."/>
            <person name="Chain P."/>
            <person name="Malfatti S."/>
            <person name="Shin M."/>
            <person name="Vergez L."/>
            <person name="Schmutz J."/>
            <person name="Larimer F."/>
            <person name="Land M."/>
            <person name="Hauser L."/>
            <person name="Kyrpides N."/>
            <person name="Kim E."/>
            <person name="Brettar I."/>
            <person name="Rodrigues J."/>
            <person name="Konstantinidis K."/>
            <person name="Klappenbach J."/>
            <person name="Hofle M."/>
            <person name="Tiedje J."/>
            <person name="Richardson P."/>
        </authorList>
    </citation>
    <scope>NUCLEOTIDE SEQUENCE [LARGE SCALE GENOMIC DNA]</scope>
    <source>
        <strain evidence="2 3">OS195</strain>
    </source>
</reference>
<organism evidence="2 3">
    <name type="scientific">Shewanella baltica (strain OS195)</name>
    <dbReference type="NCBI Taxonomy" id="399599"/>
    <lineage>
        <taxon>Bacteria</taxon>
        <taxon>Pseudomonadati</taxon>
        <taxon>Pseudomonadota</taxon>
        <taxon>Gammaproteobacteria</taxon>
        <taxon>Alteromonadales</taxon>
        <taxon>Shewanellaceae</taxon>
        <taxon>Shewanella</taxon>
    </lineage>
</organism>
<dbReference type="HOGENOM" id="CLU_1546561_0_0_6"/>
<dbReference type="GeneID" id="11774239"/>
<dbReference type="Proteomes" id="UP000000770">
    <property type="component" value="Chromosome"/>
</dbReference>
<accession>A9KU30</accession>
<dbReference type="AlphaFoldDB" id="A9KU30"/>
<dbReference type="RefSeq" id="WP_012197767.1">
    <property type="nucleotide sequence ID" value="NC_009997.1"/>
</dbReference>
<name>A9KU30_SHEB9</name>
<evidence type="ECO:0000313" key="3">
    <source>
        <dbReference type="Proteomes" id="UP000000770"/>
    </source>
</evidence>